<dbReference type="OrthoDB" id="1916328at2759"/>
<proteinExistence type="inferred from homology"/>
<gene>
    <name evidence="6" type="ORF">Rsub_02458</name>
</gene>
<evidence type="ECO:0000256" key="1">
    <source>
        <dbReference type="ARBA" id="ARBA00023002"/>
    </source>
</evidence>
<name>A0A2V0NUK0_9CHLO</name>
<dbReference type="Proteomes" id="UP000247498">
    <property type="component" value="Unassembled WGS sequence"/>
</dbReference>
<dbReference type="Gene3D" id="2.30.30.50">
    <property type="match status" value="1"/>
</dbReference>
<dbReference type="STRING" id="307507.A0A2V0NUK0"/>
<sequence>MGAGSYGGDHFAVHDAAGRVYFMQAARSFSARDRRVLLDASGAPCVGMAQKMLSLKPTWLVYRGGAFDDASLVAQVKSHFTLMTPSVSVYLNDGDTESDFKLRGDFRWGARRPAAAVRASADNGQFAFEEGAAVRVVSSIKVFHVPKQPEVELEGMTGTVKKIAALHKGQVLSANLQYRVQFATKVGDADVKFFAHLAEEELEAAA</sequence>
<evidence type="ECO:0000313" key="7">
    <source>
        <dbReference type="Proteomes" id="UP000247498"/>
    </source>
</evidence>
<keyword evidence="1" id="KW-0560">Oxidoreductase</keyword>
<dbReference type="AlphaFoldDB" id="A0A2V0NUK0"/>
<dbReference type="InParanoid" id="A0A2V0NUK0"/>
<evidence type="ECO:0000259" key="5">
    <source>
        <dbReference type="Pfam" id="PF02941"/>
    </source>
</evidence>
<dbReference type="EMBL" id="BDRX01000016">
    <property type="protein sequence ID" value="GBF90352.1"/>
    <property type="molecule type" value="Genomic_DNA"/>
</dbReference>
<dbReference type="InterPro" id="IPR044166">
    <property type="entry name" value="FTRV"/>
</dbReference>
<dbReference type="PANTHER" id="PTHR46937:SF4">
    <property type="entry name" value="FERREDOXIN-THIOREDOXIN REDUCTASE SUBUNIT A1, CHLOROPLASTIC"/>
    <property type="match status" value="1"/>
</dbReference>
<comment type="caution">
    <text evidence="6">The sequence shown here is derived from an EMBL/GenBank/DDBJ whole genome shotgun (WGS) entry which is preliminary data.</text>
</comment>
<evidence type="ECO:0000256" key="2">
    <source>
        <dbReference type="ARBA" id="ARBA00026011"/>
    </source>
</evidence>
<comment type="subunit">
    <text evidence="2">Heterodimer of subunit A (variable subunit) and subunit B (catalytic subunit). Heterodimeric FTR forms a complex with ferredoxin and thioredoxin.</text>
</comment>
<comment type="similarity">
    <text evidence="4">Belongs to the ferredoxin thioredoxin reductase alpha subunit family.</text>
</comment>
<dbReference type="SUPFAM" id="SSF50090">
    <property type="entry name" value="Electron transport accessory proteins"/>
    <property type="match status" value="1"/>
</dbReference>
<dbReference type="PANTHER" id="PTHR46937">
    <property type="entry name" value="FERREDOXIN-THIOREDOXIN REDUCTASE, VARIABLE CHAIN"/>
    <property type="match status" value="1"/>
</dbReference>
<feature type="domain" description="Ferredoxin thioredoxin reductase alpha chain" evidence="5">
    <location>
        <begin position="131"/>
        <end position="201"/>
    </location>
</feature>
<organism evidence="6 7">
    <name type="scientific">Raphidocelis subcapitata</name>
    <dbReference type="NCBI Taxonomy" id="307507"/>
    <lineage>
        <taxon>Eukaryota</taxon>
        <taxon>Viridiplantae</taxon>
        <taxon>Chlorophyta</taxon>
        <taxon>core chlorophytes</taxon>
        <taxon>Chlorophyceae</taxon>
        <taxon>CS clade</taxon>
        <taxon>Sphaeropleales</taxon>
        <taxon>Selenastraceae</taxon>
        <taxon>Raphidocelis</taxon>
    </lineage>
</organism>
<comment type="function">
    <text evidence="3">Variable subunit of the ferredoxin-thioredoxin reductase (FTR), which catalyzes the two-electron reduction of thioredoxins by the electrons provided by reduced ferredoxin.</text>
</comment>
<dbReference type="Pfam" id="PF04525">
    <property type="entry name" value="LOR"/>
    <property type="match status" value="1"/>
</dbReference>
<evidence type="ECO:0000313" key="6">
    <source>
        <dbReference type="EMBL" id="GBF90352.1"/>
    </source>
</evidence>
<dbReference type="InterPro" id="IPR008990">
    <property type="entry name" value="Elect_transpt_acc-like_dom_sf"/>
</dbReference>
<dbReference type="InterPro" id="IPR025659">
    <property type="entry name" value="Tubby-like_C"/>
</dbReference>
<dbReference type="InterPro" id="IPR007612">
    <property type="entry name" value="LOR"/>
</dbReference>
<dbReference type="Pfam" id="PF02941">
    <property type="entry name" value="FeThRed_A"/>
    <property type="match status" value="1"/>
</dbReference>
<dbReference type="GO" id="GO:0016491">
    <property type="term" value="F:oxidoreductase activity"/>
    <property type="evidence" value="ECO:0007669"/>
    <property type="project" value="UniProtKB-KW"/>
</dbReference>
<dbReference type="SUPFAM" id="SSF54518">
    <property type="entry name" value="Tubby C-terminal domain-like"/>
    <property type="match status" value="1"/>
</dbReference>
<evidence type="ECO:0000256" key="4">
    <source>
        <dbReference type="ARBA" id="ARBA00034490"/>
    </source>
</evidence>
<dbReference type="GO" id="GO:0015979">
    <property type="term" value="P:photosynthesis"/>
    <property type="evidence" value="ECO:0007669"/>
    <property type="project" value="InterPro"/>
</dbReference>
<accession>A0A2V0NUK0</accession>
<protein>
    <recommendedName>
        <fullName evidence="5">Ferredoxin thioredoxin reductase alpha chain domain-containing protein</fullName>
    </recommendedName>
</protein>
<evidence type="ECO:0000256" key="3">
    <source>
        <dbReference type="ARBA" id="ARBA00034474"/>
    </source>
</evidence>
<dbReference type="InterPro" id="IPR004207">
    <property type="entry name" value="Fd_thioredoxin_Rdtase_alpha"/>
</dbReference>
<keyword evidence="7" id="KW-1185">Reference proteome</keyword>
<reference evidence="6 7" key="1">
    <citation type="journal article" date="2018" name="Sci. Rep.">
        <title>Raphidocelis subcapitata (=Pseudokirchneriella subcapitata) provides an insight into genome evolution and environmental adaptations in the Sphaeropleales.</title>
        <authorList>
            <person name="Suzuki S."/>
            <person name="Yamaguchi H."/>
            <person name="Nakajima N."/>
            <person name="Kawachi M."/>
        </authorList>
    </citation>
    <scope>NUCLEOTIDE SEQUENCE [LARGE SCALE GENOMIC DNA]</scope>
    <source>
        <strain evidence="6 7">NIES-35</strain>
    </source>
</reference>